<dbReference type="SUPFAM" id="SSF109604">
    <property type="entry name" value="HD-domain/PDEase-like"/>
    <property type="match status" value="1"/>
</dbReference>
<dbReference type="Gene3D" id="1.20.58.1910">
    <property type="match status" value="1"/>
</dbReference>
<dbReference type="GO" id="GO:0016787">
    <property type="term" value="F:hydrolase activity"/>
    <property type="evidence" value="ECO:0007669"/>
    <property type="project" value="UniProtKB-KW"/>
</dbReference>
<name>V9IS33_9BACL</name>
<dbReference type="AlphaFoldDB" id="V9IS33"/>
<dbReference type="EMBL" id="JN225302">
    <property type="protein sequence ID" value="AFK65496.1"/>
    <property type="molecule type" value="Genomic_DNA"/>
</dbReference>
<dbReference type="PANTHER" id="PTHR33594:SF1">
    <property type="entry name" value="HD_PDEASE DOMAIN-CONTAINING PROTEIN"/>
    <property type="match status" value="1"/>
</dbReference>
<organism evidence="2">
    <name type="scientific">Paenibacillus mucilaginosus K02</name>
    <dbReference type="NCBI Taxonomy" id="997761"/>
    <lineage>
        <taxon>Bacteria</taxon>
        <taxon>Bacillati</taxon>
        <taxon>Bacillota</taxon>
        <taxon>Bacilli</taxon>
        <taxon>Bacillales</taxon>
        <taxon>Paenibacillaceae</taxon>
        <taxon>Paenibacillus</taxon>
    </lineage>
</organism>
<dbReference type="SMART" id="SM00471">
    <property type="entry name" value="HDc"/>
    <property type="match status" value="1"/>
</dbReference>
<dbReference type="CDD" id="cd00077">
    <property type="entry name" value="HDc"/>
    <property type="match status" value="1"/>
</dbReference>
<dbReference type="InterPro" id="IPR003607">
    <property type="entry name" value="HD/PDEase_dom"/>
</dbReference>
<evidence type="ECO:0000259" key="1">
    <source>
        <dbReference type="PROSITE" id="PS51831"/>
    </source>
</evidence>
<sequence>MIFIMEEHTIIMGWIQAAAGRTTTVRTETAVASVREAMEEAAVVEAETEMNGMTQGIISRAERLVQEQLGGDSSGHDWWHLFRVARTARRIAEAEGADVFVCELAALLHDLADEKLVEDQEAGQRRIEAWLNETGVSPGDTDHIMEIIRTVSYSGGHGVPMRTLEGRIVQDADRLDAIGAIGIGRTFAYGGAKGRLMHDPAQAPREAMTREEYRSSGGTAINHFYEKLLKLKDLMNTDTGRALALERHRYMEGFLEQFYQEWEGESPMFRKTP</sequence>
<reference evidence="2" key="1">
    <citation type="submission" date="2011-07" db="EMBL/GenBank/DDBJ databases">
        <title>Some potential microbial weathering related gene sequences of Bacillus mucilaginosus.</title>
        <authorList>
            <person name="Lian B."/>
            <person name="Xiao B."/>
        </authorList>
    </citation>
    <scope>NUCLEOTIDE SEQUENCE</scope>
    <source>
        <strain evidence="2">K02</strain>
    </source>
</reference>
<dbReference type="Gene3D" id="1.10.472.50">
    <property type="entry name" value="HD-domain/PDEase-like"/>
    <property type="match status" value="1"/>
</dbReference>
<keyword evidence="2" id="KW-0378">Hydrolase</keyword>
<dbReference type="PANTHER" id="PTHR33594">
    <property type="entry name" value="SUPERFAMILY HYDROLASE, PUTATIVE (AFU_ORTHOLOGUE AFUA_1G03035)-RELATED"/>
    <property type="match status" value="1"/>
</dbReference>
<evidence type="ECO:0000313" key="2">
    <source>
        <dbReference type="EMBL" id="AFK65496.1"/>
    </source>
</evidence>
<dbReference type="Pfam" id="PF01966">
    <property type="entry name" value="HD"/>
    <property type="match status" value="1"/>
</dbReference>
<dbReference type="InterPro" id="IPR006674">
    <property type="entry name" value="HD_domain"/>
</dbReference>
<accession>V9IS33</accession>
<proteinExistence type="predicted"/>
<protein>
    <submittedName>
        <fullName evidence="2">HD superfamily hydrolase</fullName>
    </submittedName>
</protein>
<feature type="domain" description="HD" evidence="1">
    <location>
        <begin position="77"/>
        <end position="178"/>
    </location>
</feature>
<dbReference type="PROSITE" id="PS51831">
    <property type="entry name" value="HD"/>
    <property type="match status" value="1"/>
</dbReference>